<protein>
    <submittedName>
        <fullName evidence="2">PHD finger-like domain-containing protein 5A</fullName>
    </submittedName>
</protein>
<sequence>MSKLHPDLVLCGQRTGPDLGLVCENCEGRCPICDSHVNLIEPVHICGDCAYGELKERCIVCAAPAKSPAYYCRDCVLLGRDRDGCPRVVNVGLSRSDRAYEKKRAPIVPDSRL</sequence>
<name>A0ABR2ID86_9EUKA</name>
<dbReference type="PANTHER" id="PTHR13120">
    <property type="entry name" value="PHD FINGER-LIKE DOMAIN-CONTAINING PROTEIN 5A"/>
    <property type="match status" value="1"/>
</dbReference>
<evidence type="ECO:0000313" key="2">
    <source>
        <dbReference type="EMBL" id="KAK8861032.1"/>
    </source>
</evidence>
<proteinExistence type="inferred from homology"/>
<dbReference type="Pfam" id="PF03660">
    <property type="entry name" value="PHF5"/>
    <property type="match status" value="1"/>
</dbReference>
<comment type="similarity">
    <text evidence="1">Belongs to the PHF5 family.</text>
</comment>
<evidence type="ECO:0000256" key="1">
    <source>
        <dbReference type="ARBA" id="ARBA00008626"/>
    </source>
</evidence>
<evidence type="ECO:0000313" key="3">
    <source>
        <dbReference type="Proteomes" id="UP001470230"/>
    </source>
</evidence>
<dbReference type="InterPro" id="IPR005345">
    <property type="entry name" value="PHF5"/>
</dbReference>
<dbReference type="PIRSF" id="PIRSF016468">
    <property type="entry name" value="PHF5"/>
    <property type="match status" value="1"/>
</dbReference>
<keyword evidence="3" id="KW-1185">Reference proteome</keyword>
<dbReference type="Proteomes" id="UP001470230">
    <property type="component" value="Unassembled WGS sequence"/>
</dbReference>
<dbReference type="EMBL" id="JAPFFF010000018">
    <property type="protein sequence ID" value="KAK8861032.1"/>
    <property type="molecule type" value="Genomic_DNA"/>
</dbReference>
<organism evidence="2 3">
    <name type="scientific">Tritrichomonas musculus</name>
    <dbReference type="NCBI Taxonomy" id="1915356"/>
    <lineage>
        <taxon>Eukaryota</taxon>
        <taxon>Metamonada</taxon>
        <taxon>Parabasalia</taxon>
        <taxon>Tritrichomonadida</taxon>
        <taxon>Tritrichomonadidae</taxon>
        <taxon>Tritrichomonas</taxon>
    </lineage>
</organism>
<gene>
    <name evidence="2" type="ORF">M9Y10_012724</name>
</gene>
<comment type="caution">
    <text evidence="2">The sequence shown here is derived from an EMBL/GenBank/DDBJ whole genome shotgun (WGS) entry which is preliminary data.</text>
</comment>
<reference evidence="2 3" key="1">
    <citation type="submission" date="2024-04" db="EMBL/GenBank/DDBJ databases">
        <title>Tritrichomonas musculus Genome.</title>
        <authorList>
            <person name="Alves-Ferreira E."/>
            <person name="Grigg M."/>
            <person name="Lorenzi H."/>
            <person name="Galac M."/>
        </authorList>
    </citation>
    <scope>NUCLEOTIDE SEQUENCE [LARGE SCALE GENOMIC DNA]</scope>
    <source>
        <strain evidence="2 3">EAF2021</strain>
    </source>
</reference>
<accession>A0ABR2ID86</accession>